<evidence type="ECO:0000313" key="3">
    <source>
        <dbReference type="Proteomes" id="UP000499080"/>
    </source>
</evidence>
<feature type="compositionally biased region" description="Basic and acidic residues" evidence="1">
    <location>
        <begin position="95"/>
        <end position="114"/>
    </location>
</feature>
<sequence length="114" mass="13143">MIMGRTLFLARGGHRTMREKECPSPTPGREGERTTQPIRLASILSAPISRAKPQWRRAGILCGADIVLNWKSRGRPARIISHRRKNFHPSPQESIRGRTMEPRHEKELDLENWL</sequence>
<evidence type="ECO:0000256" key="1">
    <source>
        <dbReference type="SAM" id="MobiDB-lite"/>
    </source>
</evidence>
<organism evidence="2 3">
    <name type="scientific">Araneus ventricosus</name>
    <name type="common">Orbweaver spider</name>
    <name type="synonym">Epeira ventricosa</name>
    <dbReference type="NCBI Taxonomy" id="182803"/>
    <lineage>
        <taxon>Eukaryota</taxon>
        <taxon>Metazoa</taxon>
        <taxon>Ecdysozoa</taxon>
        <taxon>Arthropoda</taxon>
        <taxon>Chelicerata</taxon>
        <taxon>Arachnida</taxon>
        <taxon>Araneae</taxon>
        <taxon>Araneomorphae</taxon>
        <taxon>Entelegynae</taxon>
        <taxon>Araneoidea</taxon>
        <taxon>Araneidae</taxon>
        <taxon>Araneus</taxon>
    </lineage>
</organism>
<feature type="region of interest" description="Disordered" evidence="1">
    <location>
        <begin position="82"/>
        <end position="114"/>
    </location>
</feature>
<comment type="caution">
    <text evidence="2">The sequence shown here is derived from an EMBL/GenBank/DDBJ whole genome shotgun (WGS) entry which is preliminary data.</text>
</comment>
<gene>
    <name evidence="2" type="ORF">AVEN_109666_1</name>
</gene>
<name>A0A4Y2G055_ARAVE</name>
<keyword evidence="3" id="KW-1185">Reference proteome</keyword>
<dbReference type="AlphaFoldDB" id="A0A4Y2G055"/>
<dbReference type="Proteomes" id="UP000499080">
    <property type="component" value="Unassembled WGS sequence"/>
</dbReference>
<protein>
    <submittedName>
        <fullName evidence="2">Uncharacterized protein</fullName>
    </submittedName>
</protein>
<reference evidence="2 3" key="1">
    <citation type="journal article" date="2019" name="Sci. Rep.">
        <title>Orb-weaving spider Araneus ventricosus genome elucidates the spidroin gene catalogue.</title>
        <authorList>
            <person name="Kono N."/>
            <person name="Nakamura H."/>
            <person name="Ohtoshi R."/>
            <person name="Moran D.A.P."/>
            <person name="Shinohara A."/>
            <person name="Yoshida Y."/>
            <person name="Fujiwara M."/>
            <person name="Mori M."/>
            <person name="Tomita M."/>
            <person name="Arakawa K."/>
        </authorList>
    </citation>
    <scope>NUCLEOTIDE SEQUENCE [LARGE SCALE GENOMIC DNA]</scope>
</reference>
<proteinExistence type="predicted"/>
<feature type="region of interest" description="Disordered" evidence="1">
    <location>
        <begin position="12"/>
        <end position="36"/>
    </location>
</feature>
<evidence type="ECO:0000313" key="2">
    <source>
        <dbReference type="EMBL" id="GBM46085.1"/>
    </source>
</evidence>
<dbReference type="EMBL" id="BGPR01001122">
    <property type="protein sequence ID" value="GBM46085.1"/>
    <property type="molecule type" value="Genomic_DNA"/>
</dbReference>
<accession>A0A4Y2G055</accession>